<organism evidence="3">
    <name type="scientific">Ixodes ricinus</name>
    <name type="common">Common tick</name>
    <name type="synonym">Acarus ricinus</name>
    <dbReference type="NCBI Taxonomy" id="34613"/>
    <lineage>
        <taxon>Eukaryota</taxon>
        <taxon>Metazoa</taxon>
        <taxon>Ecdysozoa</taxon>
        <taxon>Arthropoda</taxon>
        <taxon>Chelicerata</taxon>
        <taxon>Arachnida</taxon>
        <taxon>Acari</taxon>
        <taxon>Parasitiformes</taxon>
        <taxon>Ixodida</taxon>
        <taxon>Ixodoidea</taxon>
        <taxon>Ixodidae</taxon>
        <taxon>Ixodinae</taxon>
        <taxon>Ixodes</taxon>
    </lineage>
</organism>
<dbReference type="AlphaFoldDB" id="A0A6B0U4N5"/>
<feature type="compositionally biased region" description="Low complexity" evidence="1">
    <location>
        <begin position="35"/>
        <end position="52"/>
    </location>
</feature>
<sequence>MDRLRGGITGTRLLWSTSVLSLASASSDPVKVASERFSSSSSSSKSTSSSGDSEPDEERPAADGPLPPPPLTRLLRSPEHWCDRLGNCDLLG</sequence>
<reference evidence="3" key="1">
    <citation type="submission" date="2019-12" db="EMBL/GenBank/DDBJ databases">
        <title>An insight into the sialome of adult female Ixodes ricinus ticks feeding for 6 days.</title>
        <authorList>
            <person name="Perner J."/>
            <person name="Ribeiro J.M.C."/>
        </authorList>
    </citation>
    <scope>NUCLEOTIDE SEQUENCE</scope>
    <source>
        <strain evidence="3">Semi-engorged</strain>
        <tissue evidence="3">Salivary glands</tissue>
    </source>
</reference>
<name>A0A6B0U4N5_IXORI</name>
<feature type="region of interest" description="Disordered" evidence="1">
    <location>
        <begin position="23"/>
        <end position="78"/>
    </location>
</feature>
<protein>
    <submittedName>
        <fullName evidence="3">Putative secreted protein</fullName>
    </submittedName>
</protein>
<keyword evidence="2" id="KW-0732">Signal</keyword>
<evidence type="ECO:0000256" key="2">
    <source>
        <dbReference type="SAM" id="SignalP"/>
    </source>
</evidence>
<accession>A0A6B0U4N5</accession>
<proteinExistence type="predicted"/>
<evidence type="ECO:0000313" key="3">
    <source>
        <dbReference type="EMBL" id="MXU86588.1"/>
    </source>
</evidence>
<feature type="signal peptide" evidence="2">
    <location>
        <begin position="1"/>
        <end position="25"/>
    </location>
</feature>
<evidence type="ECO:0000256" key="1">
    <source>
        <dbReference type="SAM" id="MobiDB-lite"/>
    </source>
</evidence>
<dbReference type="EMBL" id="GIFC01004505">
    <property type="protein sequence ID" value="MXU86588.1"/>
    <property type="molecule type" value="Transcribed_RNA"/>
</dbReference>
<feature type="chain" id="PRO_5025338032" evidence="2">
    <location>
        <begin position="26"/>
        <end position="92"/>
    </location>
</feature>